<dbReference type="Proteomes" id="UP000242381">
    <property type="component" value="Unassembled WGS sequence"/>
</dbReference>
<dbReference type="EMBL" id="KV921274">
    <property type="protein sequence ID" value="ORE21764.1"/>
    <property type="molecule type" value="Genomic_DNA"/>
</dbReference>
<sequence length="89" mass="10482">MSSTNITTDTSLLHPLDMPEISSSNSSRRTSISSIHEEDWDQLLSQFDAHPDILMLIQQCKKEEDNRRHEETKMKLKEYQLYCELQKNL</sequence>
<feature type="compositionally biased region" description="Polar residues" evidence="1">
    <location>
        <begin position="1"/>
        <end position="11"/>
    </location>
</feature>
<reference evidence="2 3" key="1">
    <citation type="journal article" date="2016" name="Proc. Natl. Acad. Sci. U.S.A.">
        <title>Lipid metabolic changes in an early divergent fungus govern the establishment of a mutualistic symbiosis with endobacteria.</title>
        <authorList>
            <person name="Lastovetsky O.A."/>
            <person name="Gaspar M.L."/>
            <person name="Mondo S.J."/>
            <person name="LaButti K.M."/>
            <person name="Sandor L."/>
            <person name="Grigoriev I.V."/>
            <person name="Henry S.A."/>
            <person name="Pawlowska T.E."/>
        </authorList>
    </citation>
    <scope>NUCLEOTIDE SEQUENCE [LARGE SCALE GENOMIC DNA]</scope>
    <source>
        <strain evidence="2 3">ATCC 11559</strain>
    </source>
</reference>
<evidence type="ECO:0000313" key="3">
    <source>
        <dbReference type="Proteomes" id="UP000242381"/>
    </source>
</evidence>
<proteinExistence type="predicted"/>
<dbReference type="AlphaFoldDB" id="A0A0A1MZV8"/>
<feature type="compositionally biased region" description="Low complexity" evidence="1">
    <location>
        <begin position="21"/>
        <end position="33"/>
    </location>
</feature>
<feature type="region of interest" description="Disordered" evidence="1">
    <location>
        <begin position="1"/>
        <end position="33"/>
    </location>
</feature>
<gene>
    <name evidence="2" type="ORF">BCV71DRAFT_224915</name>
</gene>
<protein>
    <submittedName>
        <fullName evidence="2">Uncharacterized protein</fullName>
    </submittedName>
</protein>
<accession>A0A0A1MZV8</accession>
<dbReference type="VEuPathDB" id="FungiDB:BCV72DRAFT_221621"/>
<organism evidence="2 3">
    <name type="scientific">Rhizopus microsporus</name>
    <dbReference type="NCBI Taxonomy" id="58291"/>
    <lineage>
        <taxon>Eukaryota</taxon>
        <taxon>Fungi</taxon>
        <taxon>Fungi incertae sedis</taxon>
        <taxon>Mucoromycota</taxon>
        <taxon>Mucoromycotina</taxon>
        <taxon>Mucoromycetes</taxon>
        <taxon>Mucorales</taxon>
        <taxon>Mucorineae</taxon>
        <taxon>Rhizopodaceae</taxon>
        <taxon>Rhizopus</taxon>
    </lineage>
</organism>
<evidence type="ECO:0000313" key="2">
    <source>
        <dbReference type="EMBL" id="ORE21764.1"/>
    </source>
</evidence>
<dbReference type="OMA" id="RHEETKM"/>
<evidence type="ECO:0000256" key="1">
    <source>
        <dbReference type="SAM" id="MobiDB-lite"/>
    </source>
</evidence>
<name>A0A0A1MZV8_RHIZD</name>